<dbReference type="InterPro" id="IPR044268">
    <property type="entry name" value="PIP_synthase_PgsA1"/>
</dbReference>
<feature type="transmembrane region" description="Helical" evidence="17">
    <location>
        <begin position="76"/>
        <end position="94"/>
    </location>
</feature>
<evidence type="ECO:0000256" key="16">
    <source>
        <dbReference type="ARBA" id="ARBA00048865"/>
    </source>
</evidence>
<evidence type="ECO:0000256" key="17">
    <source>
        <dbReference type="HAMAP-Rule" id="MF_02241"/>
    </source>
</evidence>
<dbReference type="GO" id="GO:0005886">
    <property type="term" value="C:plasma membrane"/>
    <property type="evidence" value="ECO:0007669"/>
    <property type="project" value="UniProtKB-SubCell"/>
</dbReference>
<dbReference type="Pfam" id="PF01066">
    <property type="entry name" value="CDP-OH_P_transf"/>
    <property type="match status" value="1"/>
</dbReference>
<feature type="binding site" evidence="17">
    <location>
        <position position="113"/>
    </location>
    <ligand>
        <name>Mg(2+)</name>
        <dbReference type="ChEBI" id="CHEBI:18420"/>
        <label>2</label>
    </ligand>
</feature>
<sequence length="317" mass="33567">MRAAQVRVRAVRDPAARPRPRGDRSHYDGPLRGPRAPTPHVNEKNRTAMLNKVRPALGRVLTPVGRTVARTGVSPNAITIIGTAGVLAGALGFFPRGEFFWGVLVITAFVVFDMLDGAVARVTGRISKWGAFLDSTLDRIADAAIFSGLMIGLYRDGQERLAGVALYCLVAGVVVSYAKARAEGLGYTCNVGIAERSERLIVVLVAAGLDGLGVPYVLAVALWLLAVLSTITVGQRVAAVRAQALADAAPPASAESSRRAEPEPPAEAAARRKGRRSDAAPEEPSRDASRNGAGRARGGARRKWHVRKLDSASEPQS</sequence>
<comment type="pathway">
    <text evidence="3">Lipid metabolism.</text>
</comment>
<keyword evidence="17" id="KW-0443">Lipid metabolism</keyword>
<comment type="subunit">
    <text evidence="5 17">Homodimer.</text>
</comment>
<name>A0A9W6UZQ5_9ACTN</name>
<evidence type="ECO:0000256" key="14">
    <source>
        <dbReference type="ARBA" id="ARBA00024082"/>
    </source>
</evidence>
<evidence type="ECO:0000256" key="6">
    <source>
        <dbReference type="ARBA" id="ARBA00022475"/>
    </source>
</evidence>
<keyword evidence="11 17" id="KW-1133">Transmembrane helix</keyword>
<evidence type="ECO:0000256" key="13">
    <source>
        <dbReference type="ARBA" id="ARBA00023935"/>
    </source>
</evidence>
<comment type="catalytic activity">
    <reaction evidence="13 17">
        <text>1,2-di-(9Z-octadecenoyl)-sn-glycero-3-cytidine-5'-diphosphate + 1D-myo-inositol 3-phosphate = 1,2-di-(9Z-octadecenoyl)-sn-glycero-3-phospho-(1D-myo-inositol-3-phosphate) + CMP + H(+)</text>
        <dbReference type="Rhea" id="RHEA:61216"/>
        <dbReference type="ChEBI" id="CHEBI:15378"/>
        <dbReference type="ChEBI" id="CHEBI:58401"/>
        <dbReference type="ChEBI" id="CHEBI:60377"/>
        <dbReference type="ChEBI" id="CHEBI:85356"/>
        <dbReference type="ChEBI" id="CHEBI:144472"/>
    </reaction>
</comment>
<keyword evidence="17" id="KW-0594">Phospholipid biosynthesis</keyword>
<keyword evidence="10 17" id="KW-0460">Magnesium</keyword>
<feature type="binding site" evidence="17">
    <location>
        <position position="113"/>
    </location>
    <ligand>
        <name>Mg(2+)</name>
        <dbReference type="ChEBI" id="CHEBI:18420"/>
        <label>1</label>
    </ligand>
</feature>
<evidence type="ECO:0000256" key="3">
    <source>
        <dbReference type="ARBA" id="ARBA00005189"/>
    </source>
</evidence>
<feature type="binding site" evidence="17">
    <location>
        <position position="127"/>
    </location>
    <ligand>
        <name>a CDP-1,2-diacyl-sn-glycerol</name>
        <dbReference type="ChEBI" id="CHEBI:58332"/>
    </ligand>
</feature>
<protein>
    <recommendedName>
        <fullName evidence="14 17">Phosphatidylinositol phosphate synthase</fullName>
        <shortName evidence="17">PIP synthase</shortName>
        <ecNumber evidence="17">2.7.8.-</ecNumber>
    </recommendedName>
    <alternativeName>
        <fullName evidence="15 17">CDP-diacylglycerol--D-myo-inositol-3-phosphate 3-phosphatidyltransferase</fullName>
    </alternativeName>
</protein>
<evidence type="ECO:0000256" key="2">
    <source>
        <dbReference type="ARBA" id="ARBA00004805"/>
    </source>
</evidence>
<dbReference type="NCBIfam" id="NF045883">
    <property type="entry name" value="PIPSynth"/>
    <property type="match status" value="1"/>
</dbReference>
<comment type="function">
    <text evidence="17">Catalyzes the conjugation of the 1'-hydroxyl group of D-myo-inositol-3-phosphate (also named L-myo-inositol-1-phosphate) with a lipid tail of cytidine diphosphate diacylglycerol (CDP-DAG), forming phosphatidylinositol phosphate (PIP) and CMP. PIP is a precursor of phosphatidylinositol (PI) which is an essential lipid required for cell wall formation.</text>
</comment>
<comment type="caution">
    <text evidence="17">Lacks conserved residue(s) required for the propagation of feature annotation.</text>
</comment>
<dbReference type="GO" id="GO:0016780">
    <property type="term" value="F:phosphotransferase activity, for other substituted phosphate groups"/>
    <property type="evidence" value="ECO:0007669"/>
    <property type="project" value="UniProtKB-UniRule"/>
</dbReference>
<evidence type="ECO:0000256" key="8">
    <source>
        <dbReference type="ARBA" id="ARBA00022692"/>
    </source>
</evidence>
<evidence type="ECO:0000256" key="10">
    <source>
        <dbReference type="ARBA" id="ARBA00022842"/>
    </source>
</evidence>
<dbReference type="PROSITE" id="PS00379">
    <property type="entry name" value="CDP_ALCOHOL_P_TRANSF"/>
    <property type="match status" value="1"/>
</dbReference>
<feature type="active site" description="Proton acceptor" evidence="17">
    <location>
        <position position="138"/>
    </location>
</feature>
<feature type="transmembrane region" description="Helical" evidence="17">
    <location>
        <begin position="200"/>
        <end position="226"/>
    </location>
</feature>
<feature type="compositionally biased region" description="Basic and acidic residues" evidence="19">
    <location>
        <begin position="276"/>
        <end position="289"/>
    </location>
</feature>
<feature type="region of interest" description="Disordered" evidence="19">
    <location>
        <begin position="1"/>
        <end position="42"/>
    </location>
</feature>
<evidence type="ECO:0000256" key="15">
    <source>
        <dbReference type="ARBA" id="ARBA00033137"/>
    </source>
</evidence>
<keyword evidence="17" id="KW-1208">Phospholipid metabolism</keyword>
<feature type="binding site" evidence="17">
    <location>
        <begin position="76"/>
        <end position="79"/>
    </location>
    <ligand>
        <name>a CDP-1,2-diacyl-sn-glycerol</name>
        <dbReference type="ChEBI" id="CHEBI:58332"/>
    </ligand>
</feature>
<feature type="binding site" evidence="17">
    <location>
        <position position="121"/>
    </location>
    <ligand>
        <name>a CDP-1,2-diacyl-sn-glycerol</name>
        <dbReference type="ChEBI" id="CHEBI:58332"/>
    </ligand>
</feature>
<dbReference type="HAMAP" id="MF_02241">
    <property type="entry name" value="PIP_synthase"/>
    <property type="match status" value="1"/>
</dbReference>
<feature type="transmembrane region" description="Helical" evidence="17">
    <location>
        <begin position="100"/>
        <end position="124"/>
    </location>
</feature>
<keyword evidence="8 17" id="KW-0812">Transmembrane</keyword>
<evidence type="ECO:0000256" key="9">
    <source>
        <dbReference type="ARBA" id="ARBA00022723"/>
    </source>
</evidence>
<organism evidence="20 21">
    <name type="scientific">Actinomadura rubrobrunea</name>
    <dbReference type="NCBI Taxonomy" id="115335"/>
    <lineage>
        <taxon>Bacteria</taxon>
        <taxon>Bacillati</taxon>
        <taxon>Actinomycetota</taxon>
        <taxon>Actinomycetes</taxon>
        <taxon>Streptosporangiales</taxon>
        <taxon>Thermomonosporaceae</taxon>
        <taxon>Actinomadura</taxon>
    </lineage>
</organism>
<dbReference type="InterPro" id="IPR048254">
    <property type="entry name" value="CDP_ALCOHOL_P_TRANSF_CS"/>
</dbReference>
<evidence type="ECO:0000256" key="1">
    <source>
        <dbReference type="ARBA" id="ARBA00004651"/>
    </source>
</evidence>
<dbReference type="AlphaFoldDB" id="A0A9W6UZQ5"/>
<dbReference type="InterPro" id="IPR000462">
    <property type="entry name" value="CDP-OH_P_trans"/>
</dbReference>
<keyword evidence="12 17" id="KW-0472">Membrane</keyword>
<comment type="pathway">
    <text evidence="2 17">Phospholipid metabolism; phosphatidylinositol phosphate biosynthesis.</text>
</comment>
<keyword evidence="7 17" id="KW-0808">Transferase</keyword>
<reference evidence="20" key="1">
    <citation type="submission" date="2023-02" db="EMBL/GenBank/DDBJ databases">
        <title>Actinomadura rubrobrunea NBRC 14622.</title>
        <authorList>
            <person name="Ichikawa N."/>
            <person name="Sato H."/>
            <person name="Tonouchi N."/>
        </authorList>
    </citation>
    <scope>NUCLEOTIDE SEQUENCE</scope>
    <source>
        <strain evidence="20">NBRC 14622</strain>
    </source>
</reference>
<feature type="binding site" evidence="17">
    <location>
        <position position="138"/>
    </location>
    <ligand>
        <name>Mg(2+)</name>
        <dbReference type="ChEBI" id="CHEBI:18420"/>
        <label>2</label>
    </ligand>
</feature>
<feature type="binding site" evidence="17">
    <location>
        <position position="134"/>
    </location>
    <ligand>
        <name>Mg(2+)</name>
        <dbReference type="ChEBI" id="CHEBI:18420"/>
        <label>1</label>
    </ligand>
</feature>
<feature type="transmembrane region" description="Helical" evidence="17">
    <location>
        <begin position="161"/>
        <end position="180"/>
    </location>
</feature>
<evidence type="ECO:0000256" key="12">
    <source>
        <dbReference type="ARBA" id="ARBA00023136"/>
    </source>
</evidence>
<comment type="cofactor">
    <cofactor evidence="17">
        <name>Mg(2+)</name>
        <dbReference type="ChEBI" id="CHEBI:18420"/>
    </cofactor>
    <text evidence="17">Contains a di-nuclear catalytic Mg(2+) center.</text>
</comment>
<proteinExistence type="inferred from homology"/>
<evidence type="ECO:0000313" key="21">
    <source>
        <dbReference type="Proteomes" id="UP001165124"/>
    </source>
</evidence>
<dbReference type="Gene3D" id="1.20.120.1760">
    <property type="match status" value="1"/>
</dbReference>
<evidence type="ECO:0000256" key="18">
    <source>
        <dbReference type="RuleBase" id="RU003750"/>
    </source>
</evidence>
<feature type="region of interest" description="Disordered" evidence="19">
    <location>
        <begin position="250"/>
        <end position="317"/>
    </location>
</feature>
<evidence type="ECO:0000256" key="19">
    <source>
        <dbReference type="SAM" id="MobiDB-lite"/>
    </source>
</evidence>
<dbReference type="Proteomes" id="UP001165124">
    <property type="component" value="Unassembled WGS sequence"/>
</dbReference>
<comment type="caution">
    <text evidence="20">The sequence shown here is derived from an EMBL/GenBank/DDBJ whole genome shotgun (WGS) entry which is preliminary data.</text>
</comment>
<feature type="binding site" evidence="17">
    <location>
        <position position="117"/>
    </location>
    <ligand>
        <name>a CDP-1,2-diacyl-sn-glycerol</name>
        <dbReference type="ChEBI" id="CHEBI:58332"/>
    </ligand>
</feature>
<feature type="compositionally biased region" description="Basic and acidic residues" evidence="19">
    <location>
        <begin position="10"/>
        <end position="29"/>
    </location>
</feature>
<evidence type="ECO:0000256" key="11">
    <source>
        <dbReference type="ARBA" id="ARBA00022989"/>
    </source>
</evidence>
<evidence type="ECO:0000256" key="5">
    <source>
        <dbReference type="ARBA" id="ARBA00011738"/>
    </source>
</evidence>
<accession>A0A9W6UZQ5</accession>
<dbReference type="EMBL" id="BSRZ01000019">
    <property type="protein sequence ID" value="GLW67025.1"/>
    <property type="molecule type" value="Genomic_DNA"/>
</dbReference>
<evidence type="ECO:0000313" key="20">
    <source>
        <dbReference type="EMBL" id="GLW67025.1"/>
    </source>
</evidence>
<keyword evidence="17" id="KW-0444">Lipid biosynthesis</keyword>
<evidence type="ECO:0000256" key="7">
    <source>
        <dbReference type="ARBA" id="ARBA00022679"/>
    </source>
</evidence>
<comment type="subcellular location">
    <subcellularLocation>
        <location evidence="1 17">Cell membrane</location>
        <topology evidence="1 17">Multi-pass membrane protein</topology>
    </subcellularLocation>
</comment>
<keyword evidence="9 17" id="KW-0479">Metal-binding</keyword>
<dbReference type="EC" id="2.7.8.-" evidence="17"/>
<comment type="similarity">
    <text evidence="4 17 18">Belongs to the CDP-alcohol phosphatidyltransferase class-I family.</text>
</comment>
<keyword evidence="21" id="KW-1185">Reference proteome</keyword>
<gene>
    <name evidence="20" type="ORF">Arub01_52680</name>
</gene>
<dbReference type="GO" id="GO:0008654">
    <property type="term" value="P:phospholipid biosynthetic process"/>
    <property type="evidence" value="ECO:0007669"/>
    <property type="project" value="UniProtKB-UniRule"/>
</dbReference>
<evidence type="ECO:0000256" key="4">
    <source>
        <dbReference type="ARBA" id="ARBA00010441"/>
    </source>
</evidence>
<comment type="catalytic activity">
    <reaction evidence="16 17">
        <text>a CDP-1,2-diacyl-sn-glycerol + 1D-myo-inositol 3-phosphate = a 1,2-diacyl-sn-glycero-3-phospho-(1D-myo-inositol-3-phosphate) + CMP + H(+)</text>
        <dbReference type="Rhea" id="RHEA:60504"/>
        <dbReference type="ChEBI" id="CHEBI:15378"/>
        <dbReference type="ChEBI" id="CHEBI:58088"/>
        <dbReference type="ChEBI" id="CHEBI:58332"/>
        <dbReference type="ChEBI" id="CHEBI:58401"/>
        <dbReference type="ChEBI" id="CHEBI:60377"/>
    </reaction>
</comment>
<feature type="binding site" evidence="17">
    <location>
        <position position="116"/>
    </location>
    <ligand>
        <name>Mg(2+)</name>
        <dbReference type="ChEBI" id="CHEBI:18420"/>
        <label>1</label>
    </ligand>
</feature>
<keyword evidence="6 17" id="KW-1003">Cell membrane</keyword>
<dbReference type="GO" id="GO:0000287">
    <property type="term" value="F:magnesium ion binding"/>
    <property type="evidence" value="ECO:0007669"/>
    <property type="project" value="UniProtKB-UniRule"/>
</dbReference>
<feature type="binding site" evidence="17">
    <location>
        <position position="134"/>
    </location>
    <ligand>
        <name>Mg(2+)</name>
        <dbReference type="ChEBI" id="CHEBI:18420"/>
        <label>2</label>
    </ligand>
</feature>
<dbReference type="InterPro" id="IPR043130">
    <property type="entry name" value="CDP-OH_PTrfase_TM_dom"/>
</dbReference>